<gene>
    <name evidence="1" type="ORF">LMG29542_07278</name>
</gene>
<keyword evidence="2" id="KW-1185">Reference proteome</keyword>
<organism evidence="1 2">
    <name type="scientific">Paraburkholderia humisilvae</name>
    <dbReference type="NCBI Taxonomy" id="627669"/>
    <lineage>
        <taxon>Bacteria</taxon>
        <taxon>Pseudomonadati</taxon>
        <taxon>Pseudomonadota</taxon>
        <taxon>Betaproteobacteria</taxon>
        <taxon>Burkholderiales</taxon>
        <taxon>Burkholderiaceae</taxon>
        <taxon>Paraburkholderia</taxon>
    </lineage>
</organism>
<dbReference type="EMBL" id="CADIKH010000077">
    <property type="protein sequence ID" value="CAB3773524.1"/>
    <property type="molecule type" value="Genomic_DNA"/>
</dbReference>
<evidence type="ECO:0000313" key="2">
    <source>
        <dbReference type="Proteomes" id="UP000494363"/>
    </source>
</evidence>
<dbReference type="Proteomes" id="UP000494363">
    <property type="component" value="Unassembled WGS sequence"/>
</dbReference>
<reference evidence="1 2" key="1">
    <citation type="submission" date="2020-04" db="EMBL/GenBank/DDBJ databases">
        <authorList>
            <person name="De Canck E."/>
        </authorList>
    </citation>
    <scope>NUCLEOTIDE SEQUENCE [LARGE SCALE GENOMIC DNA]</scope>
    <source>
        <strain evidence="1 2">LMG 29542</strain>
    </source>
</reference>
<sequence>MIRSALAERPDMLRVLDMIDRQASEIARLSEDLVDATRIGQGGLRLDKLNVDVATILADSCEIAASGGCREAADFHSADAGRHAAH</sequence>
<name>A0A6J5F4X3_9BURK</name>
<dbReference type="AlphaFoldDB" id="A0A6J5F4X3"/>
<protein>
    <submittedName>
        <fullName evidence="1">Uncharacterized protein</fullName>
    </submittedName>
</protein>
<dbReference type="RefSeq" id="WP_175232591.1">
    <property type="nucleotide sequence ID" value="NZ_CADIKH010000077.1"/>
</dbReference>
<accession>A0A6J5F4X3</accession>
<evidence type="ECO:0000313" key="1">
    <source>
        <dbReference type="EMBL" id="CAB3773524.1"/>
    </source>
</evidence>
<proteinExistence type="predicted"/>